<dbReference type="EMBL" id="BMKW01000008">
    <property type="protein sequence ID" value="GGJ24242.1"/>
    <property type="molecule type" value="Genomic_DNA"/>
</dbReference>
<sequence length="632" mass="67465">MQHGRSYGGIGAGDAVAWRDPSSRTNPGYGPDPSCQPCPACGGLECLCRPRFFAGQLLTEQDLNRLDHYITEKHKLHNRHLFGPGVVCGLEVRCDPCDERVTVMPGYALSPCGEDIVVCHADSVDICDLIARCRDYEGPDCRPYARGDDPCEAVIEEWVLAIRYAETPSRAVTPLTGTAGCNCGAGGCKGRGCACGGGCGCKGGGAARPTRAEAVSADLPRLRRGAPPTCEPTVTCETYRYDVFRKPDDETKKPRDPKGEASNVIVAGLAAFFEGLEGEMAARIACCLRDLEAALPRPPGAFNTVTDATKQDWFRWVCAVRQALGVYFGRIGGTDCEAIEKLGSIPIPDPALPLSAFLVALGQAVLGLLILAIEAMLNCICANALPPCPAAEDPRVPLAVVKIRKRDCHIISVCNWTPERRHVVTFPTLGYWLGWIPLRRIIRDFMEALCCRTFDLPDFFGPRDPAGTTANPAGTPAAGGIRPQGLAAMRAAMADGQPDAAADPLTQPVLLDWRFDKAFDLTFLQALVLRTSQGSPMVAGDLADMVFRRPGYLRADDPKDQPAAAAALAESGLLKAFASVLRPLGDLAPSFATTGGTTAAAGQAAEIAELREMMKAQAAEIAVLKARIETKQ</sequence>
<dbReference type="Proteomes" id="UP000661507">
    <property type="component" value="Unassembled WGS sequence"/>
</dbReference>
<evidence type="ECO:0000256" key="1">
    <source>
        <dbReference type="SAM" id="MobiDB-lite"/>
    </source>
</evidence>
<accession>A0A917KTQ2</accession>
<evidence type="ECO:0000313" key="2">
    <source>
        <dbReference type="EMBL" id="GGJ24242.1"/>
    </source>
</evidence>
<feature type="compositionally biased region" description="Gly residues" evidence="1">
    <location>
        <begin position="1"/>
        <end position="12"/>
    </location>
</feature>
<gene>
    <name evidence="2" type="ORF">GCM10011320_34380</name>
</gene>
<keyword evidence="3" id="KW-1185">Reference proteome</keyword>
<dbReference type="RefSeq" id="WP_188968766.1">
    <property type="nucleotide sequence ID" value="NZ_BMKW01000008.1"/>
</dbReference>
<dbReference type="AlphaFoldDB" id="A0A917KTQ2"/>
<reference evidence="2" key="2">
    <citation type="submission" date="2020-09" db="EMBL/GenBank/DDBJ databases">
        <authorList>
            <person name="Sun Q."/>
            <person name="Zhou Y."/>
        </authorList>
    </citation>
    <scope>NUCLEOTIDE SEQUENCE</scope>
    <source>
        <strain evidence="2">CGMCC 1.3617</strain>
    </source>
</reference>
<comment type="caution">
    <text evidence="2">The sequence shown here is derived from an EMBL/GenBank/DDBJ whole genome shotgun (WGS) entry which is preliminary data.</text>
</comment>
<feature type="region of interest" description="Disordered" evidence="1">
    <location>
        <begin position="1"/>
        <end position="31"/>
    </location>
</feature>
<organism evidence="2 3">
    <name type="scientific">Neoroseomonas lacus</name>
    <dbReference type="NCBI Taxonomy" id="287609"/>
    <lineage>
        <taxon>Bacteria</taxon>
        <taxon>Pseudomonadati</taxon>
        <taxon>Pseudomonadota</taxon>
        <taxon>Alphaproteobacteria</taxon>
        <taxon>Acetobacterales</taxon>
        <taxon>Acetobacteraceae</taxon>
        <taxon>Neoroseomonas</taxon>
    </lineage>
</organism>
<name>A0A917KTQ2_9PROT</name>
<evidence type="ECO:0000313" key="3">
    <source>
        <dbReference type="Proteomes" id="UP000661507"/>
    </source>
</evidence>
<protein>
    <submittedName>
        <fullName evidence="2">Uncharacterized protein</fullName>
    </submittedName>
</protein>
<proteinExistence type="predicted"/>
<reference evidence="2" key="1">
    <citation type="journal article" date="2014" name="Int. J. Syst. Evol. Microbiol.">
        <title>Complete genome sequence of Corynebacterium casei LMG S-19264T (=DSM 44701T), isolated from a smear-ripened cheese.</title>
        <authorList>
            <consortium name="US DOE Joint Genome Institute (JGI-PGF)"/>
            <person name="Walter F."/>
            <person name="Albersmeier A."/>
            <person name="Kalinowski J."/>
            <person name="Ruckert C."/>
        </authorList>
    </citation>
    <scope>NUCLEOTIDE SEQUENCE</scope>
    <source>
        <strain evidence="2">CGMCC 1.3617</strain>
    </source>
</reference>